<proteinExistence type="predicted"/>
<dbReference type="Pfam" id="PF25804">
    <property type="entry name" value="SYNE3"/>
    <property type="match status" value="1"/>
</dbReference>
<evidence type="ECO:0000313" key="10">
    <source>
        <dbReference type="Ensembl" id="ENSPKIP00000006290.1"/>
    </source>
</evidence>
<dbReference type="Pfam" id="PF00435">
    <property type="entry name" value="Spectrin"/>
    <property type="match status" value="1"/>
</dbReference>
<dbReference type="PANTHER" id="PTHR47535:SF2">
    <property type="entry name" value="NESPRIN-3"/>
    <property type="match status" value="1"/>
</dbReference>
<dbReference type="SUPFAM" id="SSF46966">
    <property type="entry name" value="Spectrin repeat"/>
    <property type="match status" value="4"/>
</dbReference>
<dbReference type="STRING" id="1676925.ENSPKIP00000006290"/>
<dbReference type="InterPro" id="IPR018159">
    <property type="entry name" value="Spectrin/alpha-actinin"/>
</dbReference>
<evidence type="ECO:0000256" key="6">
    <source>
        <dbReference type="SAM" id="Coils"/>
    </source>
</evidence>
<evidence type="ECO:0000256" key="7">
    <source>
        <dbReference type="SAM" id="MobiDB-lite"/>
    </source>
</evidence>
<dbReference type="InterPro" id="IPR057932">
    <property type="entry name" value="Spectrin_SYNE1_3"/>
</dbReference>
<organism evidence="10 11">
    <name type="scientific">Paramormyrops kingsleyae</name>
    <dbReference type="NCBI Taxonomy" id="1676925"/>
    <lineage>
        <taxon>Eukaryota</taxon>
        <taxon>Metazoa</taxon>
        <taxon>Chordata</taxon>
        <taxon>Craniata</taxon>
        <taxon>Vertebrata</taxon>
        <taxon>Euteleostomi</taxon>
        <taxon>Actinopterygii</taxon>
        <taxon>Neopterygii</taxon>
        <taxon>Teleostei</taxon>
        <taxon>Osteoglossocephala</taxon>
        <taxon>Osteoglossomorpha</taxon>
        <taxon>Osteoglossiformes</taxon>
        <taxon>Mormyridae</taxon>
        <taxon>Paramormyrops</taxon>
    </lineage>
</organism>
<evidence type="ECO:0000256" key="5">
    <source>
        <dbReference type="ARBA" id="ARBA00023136"/>
    </source>
</evidence>
<protein>
    <submittedName>
        <fullName evidence="10">Spectrin repeat containing, nuclear envelope family member 3</fullName>
    </submittedName>
</protein>
<evidence type="ECO:0000259" key="9">
    <source>
        <dbReference type="Pfam" id="PF25804"/>
    </source>
</evidence>
<feature type="coiled-coil region" evidence="6">
    <location>
        <begin position="266"/>
        <end position="354"/>
    </location>
</feature>
<dbReference type="InterPro" id="IPR052403">
    <property type="entry name" value="LINC-complex_assoc"/>
</dbReference>
<keyword evidence="2" id="KW-0812">Transmembrane</keyword>
<dbReference type="PANTHER" id="PTHR47535">
    <property type="entry name" value="MUSCLE-SPECIFIC PROTEIN 300 KDA, ISOFORM G"/>
    <property type="match status" value="1"/>
</dbReference>
<dbReference type="Gene3D" id="1.20.58.60">
    <property type="match status" value="3"/>
</dbReference>
<dbReference type="GO" id="GO:0051015">
    <property type="term" value="F:actin filament binding"/>
    <property type="evidence" value="ECO:0007669"/>
    <property type="project" value="TreeGrafter"/>
</dbReference>
<keyword evidence="4" id="KW-1133">Transmembrane helix</keyword>
<keyword evidence="6" id="KW-0175">Coiled coil</keyword>
<evidence type="ECO:0000256" key="3">
    <source>
        <dbReference type="ARBA" id="ARBA00022737"/>
    </source>
</evidence>
<reference evidence="10" key="1">
    <citation type="submission" date="2025-08" db="UniProtKB">
        <authorList>
            <consortium name="Ensembl"/>
        </authorList>
    </citation>
    <scope>IDENTIFICATION</scope>
</reference>
<feature type="region of interest" description="Disordered" evidence="7">
    <location>
        <begin position="908"/>
        <end position="959"/>
    </location>
</feature>
<name>A0A3B3QL56_9TELE</name>
<accession>A0A3B3QL56</accession>
<feature type="compositionally biased region" description="Basic and acidic residues" evidence="7">
    <location>
        <begin position="1000"/>
        <end position="1018"/>
    </location>
</feature>
<dbReference type="GO" id="GO:0007097">
    <property type="term" value="P:nuclear migration"/>
    <property type="evidence" value="ECO:0007669"/>
    <property type="project" value="TreeGrafter"/>
</dbReference>
<comment type="subcellular location">
    <subcellularLocation>
        <location evidence="1">Membrane</location>
    </subcellularLocation>
</comment>
<dbReference type="Proteomes" id="UP000261540">
    <property type="component" value="Unplaced"/>
</dbReference>
<dbReference type="GO" id="GO:0034993">
    <property type="term" value="C:meiotic nuclear membrane microtubule tethering complex"/>
    <property type="evidence" value="ECO:0007669"/>
    <property type="project" value="TreeGrafter"/>
</dbReference>
<feature type="region of interest" description="Disordered" evidence="7">
    <location>
        <begin position="810"/>
        <end position="839"/>
    </location>
</feature>
<keyword evidence="11" id="KW-1185">Reference proteome</keyword>
<feature type="region of interest" description="Disordered" evidence="7">
    <location>
        <begin position="978"/>
        <end position="1019"/>
    </location>
</feature>
<dbReference type="GeneTree" id="ENSGT00440000039367"/>
<dbReference type="GO" id="GO:0005737">
    <property type="term" value="C:cytoplasm"/>
    <property type="evidence" value="ECO:0007669"/>
    <property type="project" value="TreeGrafter"/>
</dbReference>
<feature type="domain" description="Nesprin-1/3 spectrin repeats region" evidence="8">
    <location>
        <begin position="330"/>
        <end position="438"/>
    </location>
</feature>
<dbReference type="Pfam" id="PF25803">
    <property type="entry name" value="Spectrin_SYNE1_2"/>
    <property type="match status" value="1"/>
</dbReference>
<feature type="compositionally biased region" description="Basic and acidic residues" evidence="7">
    <location>
        <begin position="923"/>
        <end position="938"/>
    </location>
</feature>
<dbReference type="GO" id="GO:0005640">
    <property type="term" value="C:nuclear outer membrane"/>
    <property type="evidence" value="ECO:0007669"/>
    <property type="project" value="TreeGrafter"/>
</dbReference>
<dbReference type="AlphaFoldDB" id="A0A3B3QL56"/>
<keyword evidence="5" id="KW-0472">Membrane</keyword>
<sequence>MTQQEQAEFGQSLEAALSWMRAAHERLRVNDNTQGPRDALEARLRETEDIRESEHEGRIKMDRVLAVADVLLESGDEEVKRETHAKLKELKAFWDETTTYITHCHCRIEWVWLHWSEYLKVHEEFAVWLGKMRCTLEPQLELQLDMREKLWQLDHHRVLLSDVHGQAELLERLLEEALALYSRTEDPSVGSEALQALQDAYKQIRDKAAERVVLLQKIVKDHQTYEGRGQKFLAWLASKTAELNGCSEAEDPEKKLQVMQDLWKSVSCEEETLRDLESLAEAVKAQTSPAGAEAITKEVEHLRDAWEKLMQRLLLEQERLQASQRSIADHEARVEQLRADVAQLRRVLQAQGRELEGSGGERTEEQLVAAWRKYTKVHAALVMEDPAVERMKARLKELFHFSQGNTGPLSDDVVAMIKEYQGVKSRAFQLSTEAETDLQKVLRDPLRGYKQWTTLASEVLRSSEETSEFSHLALLVQKMEKLLKHSLQLQERLSLLQVKGDLLSSVFGPDKAEDILTELSAAMKEREQLHSQLAQKKRHLQDLLQRSNGFGEAYNSISKQLDQIKERLNAADGLQPDILAKKSQFDQFVIMKKDLEDCEAHVTALETLVSSLTNRHMFDQLHAEWRELYKTVRVKVNESERGIVEHENFHESLLTVEKWLMIMRQKLESFCGADGEWSVQNRRTEAERALGEFPEKELQLHKTEAQGQMVLSRTSEEGRVHILRDLHRLRESWLSLHTLSLNVFRLLNGEGAGGVREVSPLGEMVGKIGSDRDSILTESEHTIQGKKSELVSGCGIREERFDAGWDSLSRANSTRKPLGNSDVDLQPKGGRSGIQCEEPDGIDLRMDHGSSGKGLHQVEDMVEKTPKTMVVAGAGGKSGGFVVEKSFDSSIKAEKSVVGTSFWVEASSDSDAGKKHPKGGGQRRAEDSKQRGASDYESWRGAGLDVGDPPSGRGQDAYGKYAEGSHAWSKWQNKGGDMYAVDKTPKQRSGGETGAADESSGERRRTPKDGSVHRRLIPDPEFQGDTKLLREFEVWLKAENNKLSRIRGQKGQGNAAERKEREQTLKDLRSRVGWGQNQLQKLLALWGVGAVTAQAEDLEELRYRWMLYKSKLKDAGDLNAPLQPTVWSWWMSECDCP</sequence>
<evidence type="ECO:0000259" key="8">
    <source>
        <dbReference type="Pfam" id="PF25803"/>
    </source>
</evidence>
<evidence type="ECO:0000313" key="11">
    <source>
        <dbReference type="Proteomes" id="UP000261540"/>
    </source>
</evidence>
<reference evidence="10" key="2">
    <citation type="submission" date="2025-09" db="UniProtKB">
        <authorList>
            <consortium name="Ensembl"/>
        </authorList>
    </citation>
    <scope>IDENTIFICATION</scope>
</reference>
<feature type="coiled-coil region" evidence="6">
    <location>
        <begin position="512"/>
        <end position="546"/>
    </location>
</feature>
<dbReference type="InterPro" id="IPR057933">
    <property type="entry name" value="SYNE3_dom"/>
</dbReference>
<dbReference type="GO" id="GO:0045111">
    <property type="term" value="C:intermediate filament cytoskeleton"/>
    <property type="evidence" value="ECO:0007669"/>
    <property type="project" value="Ensembl"/>
</dbReference>
<evidence type="ECO:0000256" key="2">
    <source>
        <dbReference type="ARBA" id="ARBA00022692"/>
    </source>
</evidence>
<evidence type="ECO:0000256" key="1">
    <source>
        <dbReference type="ARBA" id="ARBA00004370"/>
    </source>
</evidence>
<dbReference type="SMART" id="SM00150">
    <property type="entry name" value="SPEC"/>
    <property type="match status" value="3"/>
</dbReference>
<dbReference type="InterPro" id="IPR002017">
    <property type="entry name" value="Spectrin_repeat"/>
</dbReference>
<feature type="domain" description="Nesprin-3" evidence="9">
    <location>
        <begin position="1027"/>
        <end position="1113"/>
    </location>
</feature>
<keyword evidence="3" id="KW-0677">Repeat</keyword>
<evidence type="ECO:0000256" key="4">
    <source>
        <dbReference type="ARBA" id="ARBA00022989"/>
    </source>
</evidence>
<dbReference type="Ensembl" id="ENSPKIT00000030313.1">
    <property type="protein sequence ID" value="ENSPKIP00000006290.1"/>
    <property type="gene ID" value="ENSPKIG00000022630.1"/>
</dbReference>